<accession>A0A4U6UE35</accession>
<evidence type="ECO:0000256" key="5">
    <source>
        <dbReference type="ARBA" id="ARBA00023242"/>
    </source>
</evidence>
<keyword evidence="8" id="KW-1185">Reference proteome</keyword>
<dbReference type="InterPro" id="IPR036093">
    <property type="entry name" value="NAC_dom_sf"/>
</dbReference>
<dbReference type="GO" id="GO:0003677">
    <property type="term" value="F:DNA binding"/>
    <property type="evidence" value="ECO:0007669"/>
    <property type="project" value="UniProtKB-KW"/>
</dbReference>
<feature type="domain" description="NAC" evidence="6">
    <location>
        <begin position="18"/>
        <end position="187"/>
    </location>
</feature>
<gene>
    <name evidence="7" type="ORF">SEVIR_5G060800v2</name>
</gene>
<dbReference type="FunFam" id="2.170.150.80:FF:000006">
    <property type="entry name" value="NAC domain-containing protein 100-like"/>
    <property type="match status" value="1"/>
</dbReference>
<comment type="subcellular location">
    <subcellularLocation>
        <location evidence="1">Nucleus</location>
    </subcellularLocation>
</comment>
<dbReference type="OMA" id="FICAIGE"/>
<keyword evidence="3" id="KW-0238">DNA-binding</keyword>
<dbReference type="PROSITE" id="PS51005">
    <property type="entry name" value="NAC"/>
    <property type="match status" value="1"/>
</dbReference>
<dbReference type="Proteomes" id="UP000298652">
    <property type="component" value="Chromosome 5"/>
</dbReference>
<evidence type="ECO:0000259" key="6">
    <source>
        <dbReference type="PROSITE" id="PS51005"/>
    </source>
</evidence>
<dbReference type="PANTHER" id="PTHR31744:SF92">
    <property type="entry name" value="NAC DOMAIN-CONTAINING PROTEIN 87"/>
    <property type="match status" value="1"/>
</dbReference>
<organism evidence="7 8">
    <name type="scientific">Setaria viridis</name>
    <name type="common">Green bristlegrass</name>
    <name type="synonym">Setaria italica subsp. viridis</name>
    <dbReference type="NCBI Taxonomy" id="4556"/>
    <lineage>
        <taxon>Eukaryota</taxon>
        <taxon>Viridiplantae</taxon>
        <taxon>Streptophyta</taxon>
        <taxon>Embryophyta</taxon>
        <taxon>Tracheophyta</taxon>
        <taxon>Spermatophyta</taxon>
        <taxon>Magnoliopsida</taxon>
        <taxon>Liliopsida</taxon>
        <taxon>Poales</taxon>
        <taxon>Poaceae</taxon>
        <taxon>PACMAD clade</taxon>
        <taxon>Panicoideae</taxon>
        <taxon>Panicodae</taxon>
        <taxon>Paniceae</taxon>
        <taxon>Cenchrinae</taxon>
        <taxon>Setaria</taxon>
    </lineage>
</organism>
<keyword evidence="4" id="KW-0804">Transcription</keyword>
<dbReference type="Pfam" id="PF02365">
    <property type="entry name" value="NAM"/>
    <property type="match status" value="1"/>
</dbReference>
<dbReference type="Gramene" id="TKW12834">
    <property type="protein sequence ID" value="TKW12834"/>
    <property type="gene ID" value="SEVIR_5G060800v2"/>
</dbReference>
<dbReference type="PANTHER" id="PTHR31744">
    <property type="entry name" value="PROTEIN CUP-SHAPED COTYLEDON 2-RELATED"/>
    <property type="match status" value="1"/>
</dbReference>
<proteinExistence type="predicted"/>
<sequence>MGDHQKQPQRMSDDILELPPGFRFNPRDEEIITFYLMPKVHHRNFTCIAIGEVDINKTEPWELLDKAKMKGEDLYFFYKKDRKYPSGSRANRATKAGYWKATGKDKEIHGATESEELSQLVGMKKTLVFYTGRAPDGAKTDWVMHEFRLEGINRHLYPTSSSSTSTTTMKSSASRVDEWVVCRVFHKATGIKREPTLPPNNLDIVDGGIDQSSIPMPTPLQFPMLLDFMIDPIASYNSTTSASSSSVPPMACMGRVGLQMNNTLFGNPQEPSLMVSQKNTGMNNDQINIAEIGSVVSTNLESMDTMDMDGI</sequence>
<keyword evidence="2" id="KW-0805">Transcription regulation</keyword>
<dbReference type="InterPro" id="IPR003441">
    <property type="entry name" value="NAC-dom"/>
</dbReference>
<protein>
    <recommendedName>
        <fullName evidence="6">NAC domain-containing protein</fullName>
    </recommendedName>
</protein>
<dbReference type="AlphaFoldDB" id="A0A4U6UE35"/>
<evidence type="ECO:0000313" key="8">
    <source>
        <dbReference type="Proteomes" id="UP000298652"/>
    </source>
</evidence>
<dbReference type="GO" id="GO:0006355">
    <property type="term" value="P:regulation of DNA-templated transcription"/>
    <property type="evidence" value="ECO:0007669"/>
    <property type="project" value="InterPro"/>
</dbReference>
<reference evidence="7" key="1">
    <citation type="submission" date="2019-03" db="EMBL/GenBank/DDBJ databases">
        <title>WGS assembly of Setaria viridis.</title>
        <authorList>
            <person name="Huang P."/>
            <person name="Jenkins J."/>
            <person name="Grimwood J."/>
            <person name="Barry K."/>
            <person name="Healey A."/>
            <person name="Mamidi S."/>
            <person name="Sreedasyam A."/>
            <person name="Shu S."/>
            <person name="Feldman M."/>
            <person name="Wu J."/>
            <person name="Yu Y."/>
            <person name="Chen C."/>
            <person name="Johnson J."/>
            <person name="Rokhsar D."/>
            <person name="Baxter I."/>
            <person name="Schmutz J."/>
            <person name="Brutnell T."/>
            <person name="Kellogg E."/>
        </authorList>
    </citation>
    <scope>NUCLEOTIDE SEQUENCE [LARGE SCALE GENOMIC DNA]</scope>
</reference>
<evidence type="ECO:0000256" key="1">
    <source>
        <dbReference type="ARBA" id="ARBA00004123"/>
    </source>
</evidence>
<evidence type="ECO:0000256" key="2">
    <source>
        <dbReference type="ARBA" id="ARBA00023015"/>
    </source>
</evidence>
<evidence type="ECO:0000256" key="4">
    <source>
        <dbReference type="ARBA" id="ARBA00023163"/>
    </source>
</evidence>
<evidence type="ECO:0000313" key="7">
    <source>
        <dbReference type="EMBL" id="TKW12834.1"/>
    </source>
</evidence>
<dbReference type="GO" id="GO:0005634">
    <property type="term" value="C:nucleus"/>
    <property type="evidence" value="ECO:0007669"/>
    <property type="project" value="UniProtKB-SubCell"/>
</dbReference>
<keyword evidence="5" id="KW-0539">Nucleus</keyword>
<name>A0A4U6UE35_SETVI</name>
<dbReference type="SUPFAM" id="SSF101941">
    <property type="entry name" value="NAC domain"/>
    <property type="match status" value="1"/>
</dbReference>
<evidence type="ECO:0000256" key="3">
    <source>
        <dbReference type="ARBA" id="ARBA00023125"/>
    </source>
</evidence>
<dbReference type="Gene3D" id="2.170.150.80">
    <property type="entry name" value="NAC domain"/>
    <property type="match status" value="1"/>
</dbReference>
<dbReference type="EMBL" id="CM016556">
    <property type="protein sequence ID" value="TKW12834.1"/>
    <property type="molecule type" value="Genomic_DNA"/>
</dbReference>